<evidence type="ECO:0000256" key="4">
    <source>
        <dbReference type="ARBA" id="ARBA00022842"/>
    </source>
</evidence>
<feature type="binding site" evidence="9">
    <location>
        <begin position="140"/>
        <end position="142"/>
    </location>
    <ligand>
        <name>2-[(2R,5Z)-2-carboxy-4-methylthiazol-5(2H)-ylidene]ethyl phosphate</name>
        <dbReference type="ChEBI" id="CHEBI:62899"/>
    </ligand>
</feature>
<accession>A0AA41YRW7</accession>
<comment type="cofactor">
    <cofactor evidence="9">
        <name>Mg(2+)</name>
        <dbReference type="ChEBI" id="CHEBI:18420"/>
    </cofactor>
    <text evidence="9">Binds 1 Mg(2+) ion per subunit.</text>
</comment>
<dbReference type="RefSeq" id="WP_264716375.1">
    <property type="nucleotide sequence ID" value="NZ_JAPDNT010000037.1"/>
</dbReference>
<feature type="binding site" evidence="9">
    <location>
        <begin position="43"/>
        <end position="47"/>
    </location>
    <ligand>
        <name>4-amino-2-methyl-5-(diphosphooxymethyl)pyrimidine</name>
        <dbReference type="ChEBI" id="CHEBI:57841"/>
    </ligand>
</feature>
<keyword evidence="2 9" id="KW-0808">Transferase</keyword>
<evidence type="ECO:0000256" key="5">
    <source>
        <dbReference type="ARBA" id="ARBA00022977"/>
    </source>
</evidence>
<dbReference type="CDD" id="cd00564">
    <property type="entry name" value="TMP_TenI"/>
    <property type="match status" value="1"/>
</dbReference>
<dbReference type="GO" id="GO:0000287">
    <property type="term" value="F:magnesium ion binding"/>
    <property type="evidence" value="ECO:0007669"/>
    <property type="project" value="UniProtKB-UniRule"/>
</dbReference>
<comment type="catalytic activity">
    <reaction evidence="7 9 10">
        <text>2-(2-carboxy-4-methylthiazol-5-yl)ethyl phosphate + 4-amino-2-methyl-5-(diphosphooxymethyl)pyrimidine + 2 H(+) = thiamine phosphate + CO2 + diphosphate</text>
        <dbReference type="Rhea" id="RHEA:47848"/>
        <dbReference type="ChEBI" id="CHEBI:15378"/>
        <dbReference type="ChEBI" id="CHEBI:16526"/>
        <dbReference type="ChEBI" id="CHEBI:33019"/>
        <dbReference type="ChEBI" id="CHEBI:37575"/>
        <dbReference type="ChEBI" id="CHEBI:57841"/>
        <dbReference type="ChEBI" id="CHEBI:62890"/>
        <dbReference type="EC" id="2.5.1.3"/>
    </reaction>
</comment>
<keyword evidence="3 9" id="KW-0479">Metal-binding</keyword>
<evidence type="ECO:0000256" key="1">
    <source>
        <dbReference type="ARBA" id="ARBA00005165"/>
    </source>
</evidence>
<dbReference type="HAMAP" id="MF_00097">
    <property type="entry name" value="TMP_synthase"/>
    <property type="match status" value="1"/>
</dbReference>
<evidence type="ECO:0000256" key="7">
    <source>
        <dbReference type="ARBA" id="ARBA00047851"/>
    </source>
</evidence>
<dbReference type="GO" id="GO:0005737">
    <property type="term" value="C:cytoplasm"/>
    <property type="evidence" value="ECO:0007669"/>
    <property type="project" value="TreeGrafter"/>
</dbReference>
<dbReference type="SUPFAM" id="SSF51391">
    <property type="entry name" value="Thiamin phosphate synthase"/>
    <property type="match status" value="1"/>
</dbReference>
<protein>
    <recommendedName>
        <fullName evidence="9">Thiamine-phosphate synthase</fullName>
        <shortName evidence="9">TP synthase</shortName>
        <shortName evidence="9">TPS</shortName>
        <ecNumber evidence="9">2.5.1.3</ecNumber>
    </recommendedName>
    <alternativeName>
        <fullName evidence="9">Thiamine-phosphate pyrophosphorylase</fullName>
        <shortName evidence="9">TMP pyrophosphorylase</shortName>
        <shortName evidence="9">TMP-PPase</shortName>
    </alternativeName>
</protein>
<evidence type="ECO:0000256" key="2">
    <source>
        <dbReference type="ARBA" id="ARBA00022679"/>
    </source>
</evidence>
<comment type="function">
    <text evidence="9">Condenses 4-methyl-5-(beta-hydroxyethyl)thiazole monophosphate (THZ-P) and 2-methyl-4-amino-5-hydroxymethyl pyrimidine pyrophosphate (HMP-PP) to form thiamine monophosphate (TMP).</text>
</comment>
<gene>
    <name evidence="9 13" type="primary">thiE</name>
    <name evidence="13" type="ORF">OL599_22925</name>
</gene>
<keyword evidence="14" id="KW-1185">Reference proteome</keyword>
<comment type="caution">
    <text evidence="9">Lacks conserved residue(s) required for the propagation of feature annotation.</text>
</comment>
<comment type="similarity">
    <text evidence="9 10">Belongs to the thiamine-phosphate synthase family.</text>
</comment>
<organism evidence="13 14">
    <name type="scientific">Limobrevibacterium gyesilva</name>
    <dbReference type="NCBI Taxonomy" id="2991712"/>
    <lineage>
        <taxon>Bacteria</taxon>
        <taxon>Pseudomonadati</taxon>
        <taxon>Pseudomonadota</taxon>
        <taxon>Alphaproteobacteria</taxon>
        <taxon>Acetobacterales</taxon>
        <taxon>Acetobacteraceae</taxon>
        <taxon>Limobrevibacterium</taxon>
    </lineage>
</organism>
<evidence type="ECO:0000256" key="3">
    <source>
        <dbReference type="ARBA" id="ARBA00022723"/>
    </source>
</evidence>
<feature type="binding site" evidence="9">
    <location>
        <position position="143"/>
    </location>
    <ligand>
        <name>4-amino-2-methyl-5-(diphosphooxymethyl)pyrimidine</name>
        <dbReference type="ChEBI" id="CHEBI:57841"/>
    </ligand>
</feature>
<dbReference type="InterPro" id="IPR013785">
    <property type="entry name" value="Aldolase_TIM"/>
</dbReference>
<feature type="binding site" evidence="9">
    <location>
        <position position="170"/>
    </location>
    <ligand>
        <name>2-[(2R,5Z)-2-carboxy-4-methylthiazol-5(2H)-ylidene]ethyl phosphate</name>
        <dbReference type="ChEBI" id="CHEBI:62899"/>
    </ligand>
</feature>
<evidence type="ECO:0000313" key="13">
    <source>
        <dbReference type="EMBL" id="MCW3477427.1"/>
    </source>
</evidence>
<comment type="catalytic activity">
    <reaction evidence="6 9 10">
        <text>4-methyl-5-(2-phosphooxyethyl)-thiazole + 4-amino-2-methyl-5-(diphosphooxymethyl)pyrimidine + H(+) = thiamine phosphate + diphosphate</text>
        <dbReference type="Rhea" id="RHEA:22328"/>
        <dbReference type="ChEBI" id="CHEBI:15378"/>
        <dbReference type="ChEBI" id="CHEBI:33019"/>
        <dbReference type="ChEBI" id="CHEBI:37575"/>
        <dbReference type="ChEBI" id="CHEBI:57841"/>
        <dbReference type="ChEBI" id="CHEBI:58296"/>
        <dbReference type="EC" id="2.5.1.3"/>
    </reaction>
</comment>
<comment type="catalytic activity">
    <reaction evidence="8 9 10">
        <text>2-[(2R,5Z)-2-carboxy-4-methylthiazol-5(2H)-ylidene]ethyl phosphate + 4-amino-2-methyl-5-(diphosphooxymethyl)pyrimidine + 2 H(+) = thiamine phosphate + CO2 + diphosphate</text>
        <dbReference type="Rhea" id="RHEA:47844"/>
        <dbReference type="ChEBI" id="CHEBI:15378"/>
        <dbReference type="ChEBI" id="CHEBI:16526"/>
        <dbReference type="ChEBI" id="CHEBI:33019"/>
        <dbReference type="ChEBI" id="CHEBI:37575"/>
        <dbReference type="ChEBI" id="CHEBI:57841"/>
        <dbReference type="ChEBI" id="CHEBI:62899"/>
        <dbReference type="EC" id="2.5.1.3"/>
    </reaction>
</comment>
<feature type="domain" description="Thiamine phosphate synthase/TenI" evidence="12">
    <location>
        <begin position="13"/>
        <end position="193"/>
    </location>
</feature>
<dbReference type="InterPro" id="IPR022998">
    <property type="entry name" value="ThiamineP_synth_TenI"/>
</dbReference>
<reference evidence="13" key="1">
    <citation type="submission" date="2022-09" db="EMBL/GenBank/DDBJ databases">
        <title>Rhodovastum sp. nov. RN2-1 isolated from soil in Seongnam, South Korea.</title>
        <authorList>
            <person name="Le N.T."/>
        </authorList>
    </citation>
    <scope>NUCLEOTIDE SEQUENCE</scope>
    <source>
        <strain evidence="13">RN2-1</strain>
    </source>
</reference>
<dbReference type="Pfam" id="PF02581">
    <property type="entry name" value="TMP-TENI"/>
    <property type="match status" value="1"/>
</dbReference>
<keyword evidence="4 9" id="KW-0460">Magnesium</keyword>
<evidence type="ECO:0000256" key="8">
    <source>
        <dbReference type="ARBA" id="ARBA00047883"/>
    </source>
</evidence>
<dbReference type="Proteomes" id="UP001165679">
    <property type="component" value="Unassembled WGS sequence"/>
</dbReference>
<dbReference type="AlphaFoldDB" id="A0AA41YRW7"/>
<evidence type="ECO:0000256" key="10">
    <source>
        <dbReference type="RuleBase" id="RU003826"/>
    </source>
</evidence>
<evidence type="ECO:0000259" key="12">
    <source>
        <dbReference type="Pfam" id="PF02581"/>
    </source>
</evidence>
<feature type="binding site" evidence="9">
    <location>
        <position position="75"/>
    </location>
    <ligand>
        <name>4-amino-2-methyl-5-(diphosphooxymethyl)pyrimidine</name>
        <dbReference type="ChEBI" id="CHEBI:57841"/>
    </ligand>
</feature>
<feature type="binding site" evidence="9">
    <location>
        <position position="76"/>
    </location>
    <ligand>
        <name>Mg(2+)</name>
        <dbReference type="ChEBI" id="CHEBI:18420"/>
    </ligand>
</feature>
<comment type="caution">
    <text evidence="13">The sequence shown here is derived from an EMBL/GenBank/DDBJ whole genome shotgun (WGS) entry which is preliminary data.</text>
</comment>
<feature type="binding site" evidence="9">
    <location>
        <position position="95"/>
    </location>
    <ligand>
        <name>Mg(2+)</name>
        <dbReference type="ChEBI" id="CHEBI:18420"/>
    </ligand>
</feature>
<name>A0AA41YRW7_9PROT</name>
<evidence type="ECO:0000256" key="6">
    <source>
        <dbReference type="ARBA" id="ARBA00047334"/>
    </source>
</evidence>
<dbReference type="Gene3D" id="3.20.20.70">
    <property type="entry name" value="Aldolase class I"/>
    <property type="match status" value="1"/>
</dbReference>
<evidence type="ECO:0000313" key="14">
    <source>
        <dbReference type="Proteomes" id="UP001165679"/>
    </source>
</evidence>
<dbReference type="GO" id="GO:0009229">
    <property type="term" value="P:thiamine diphosphate biosynthetic process"/>
    <property type="evidence" value="ECO:0007669"/>
    <property type="project" value="UniProtKB-UniRule"/>
</dbReference>
<sequence>MAGGAQEAGSCRLYLITPPAIELAGFRDTLASALDAGDVAAVQLRLKDAPDDALRRAIDALRPVAQSRGVAFLMNDRPDLAVAHGCDGAHVGQTDTSAAAARKILGDLTLGVTCHDSRDLAMAAGEDGADYVAFGAFFPTTTKDASTRADPEILRWWSELMELPCVAIGGITSANCAPLVHAGADFLAVVGAVWNHPDGAAAGVRAMNAAIVAAADGRASAQ</sequence>
<dbReference type="GO" id="GO:0004789">
    <property type="term" value="F:thiamine-phosphate diphosphorylase activity"/>
    <property type="evidence" value="ECO:0007669"/>
    <property type="project" value="UniProtKB-UniRule"/>
</dbReference>
<dbReference type="PANTHER" id="PTHR20857">
    <property type="entry name" value="THIAMINE-PHOSPHATE PYROPHOSPHORYLASE"/>
    <property type="match status" value="1"/>
</dbReference>
<keyword evidence="5 9" id="KW-0784">Thiamine biosynthesis</keyword>
<dbReference type="EC" id="2.5.1.3" evidence="9"/>
<feature type="binding site" evidence="9">
    <location>
        <position position="113"/>
    </location>
    <ligand>
        <name>4-amino-2-methyl-5-(diphosphooxymethyl)pyrimidine</name>
        <dbReference type="ChEBI" id="CHEBI:57841"/>
    </ligand>
</feature>
<evidence type="ECO:0000256" key="11">
    <source>
        <dbReference type="RuleBase" id="RU004253"/>
    </source>
</evidence>
<comment type="pathway">
    <text evidence="1 9 11">Cofactor biosynthesis; thiamine diphosphate biosynthesis; thiamine phosphate from 4-amino-2-methyl-5-diphosphomethylpyrimidine and 4-methyl-5-(2-phosphoethyl)-thiazole: step 1/1.</text>
</comment>
<dbReference type="PANTHER" id="PTHR20857:SF15">
    <property type="entry name" value="THIAMINE-PHOSPHATE SYNTHASE"/>
    <property type="match status" value="1"/>
</dbReference>
<dbReference type="InterPro" id="IPR036206">
    <property type="entry name" value="ThiamineP_synth_sf"/>
</dbReference>
<proteinExistence type="inferred from homology"/>
<dbReference type="NCBIfam" id="TIGR00693">
    <property type="entry name" value="thiE"/>
    <property type="match status" value="1"/>
</dbReference>
<dbReference type="InterPro" id="IPR034291">
    <property type="entry name" value="TMP_synthase"/>
</dbReference>
<evidence type="ECO:0000256" key="9">
    <source>
        <dbReference type="HAMAP-Rule" id="MF_00097"/>
    </source>
</evidence>
<dbReference type="EMBL" id="JAPDNT010000037">
    <property type="protein sequence ID" value="MCW3477427.1"/>
    <property type="molecule type" value="Genomic_DNA"/>
</dbReference>
<dbReference type="GO" id="GO:0009228">
    <property type="term" value="P:thiamine biosynthetic process"/>
    <property type="evidence" value="ECO:0007669"/>
    <property type="project" value="UniProtKB-KW"/>
</dbReference>
<reference evidence="13" key="2">
    <citation type="submission" date="2022-10" db="EMBL/GenBank/DDBJ databases">
        <authorList>
            <person name="Trinh H.N."/>
        </authorList>
    </citation>
    <scope>NUCLEOTIDE SEQUENCE</scope>
    <source>
        <strain evidence="13">RN2-1</strain>
    </source>
</reference>